<dbReference type="OrthoDB" id="2970877at2"/>
<reference evidence="2" key="1">
    <citation type="submission" date="2017-11" db="EMBL/GenBank/DDBJ databases">
        <authorList>
            <person name="Zhu W."/>
        </authorList>
    </citation>
    <scope>NUCLEOTIDE SEQUENCE [LARGE SCALE GENOMIC DNA]</scope>
    <source>
        <strain evidence="2">CAU 1183</strain>
    </source>
</reference>
<gene>
    <name evidence="1" type="ORF">CWR48_04915</name>
</gene>
<evidence type="ECO:0000313" key="2">
    <source>
        <dbReference type="Proteomes" id="UP000257143"/>
    </source>
</evidence>
<comment type="caution">
    <text evidence="1">The sequence shown here is derived from an EMBL/GenBank/DDBJ whole genome shotgun (WGS) entry which is preliminary data.</text>
</comment>
<dbReference type="AlphaFoldDB" id="A0A3D8PXR7"/>
<name>A0A3D8PXR7_9BACI</name>
<evidence type="ECO:0000313" key="1">
    <source>
        <dbReference type="EMBL" id="RDW20068.1"/>
    </source>
</evidence>
<organism evidence="1 2">
    <name type="scientific">Oceanobacillus arenosus</name>
    <dbReference type="NCBI Taxonomy" id="1229153"/>
    <lineage>
        <taxon>Bacteria</taxon>
        <taxon>Bacillati</taxon>
        <taxon>Bacillota</taxon>
        <taxon>Bacilli</taxon>
        <taxon>Bacillales</taxon>
        <taxon>Bacillaceae</taxon>
        <taxon>Oceanobacillus</taxon>
    </lineage>
</organism>
<accession>A0A3D8PXR7</accession>
<dbReference type="Proteomes" id="UP000257143">
    <property type="component" value="Unassembled WGS sequence"/>
</dbReference>
<protein>
    <submittedName>
        <fullName evidence="1">Uncharacterized protein</fullName>
    </submittedName>
</protein>
<keyword evidence="2" id="KW-1185">Reference proteome</keyword>
<dbReference type="EMBL" id="PIOC01000010">
    <property type="protein sequence ID" value="RDW20068.1"/>
    <property type="molecule type" value="Genomic_DNA"/>
</dbReference>
<sequence length="116" mass="12437">MSTTNKVGFWGIYLAARAVLITKFTVYPTTITITDTDNAGSKAYAPTSLTLNGTSIVKNKAKSVESKGNFRKTNGVVIGGMPIGFTHDFTLRTKIQITKITGSTSIQFVILNTSEG</sequence>
<proteinExistence type="predicted"/>
<dbReference type="RefSeq" id="WP_115771945.1">
    <property type="nucleotide sequence ID" value="NZ_PIOC01000010.1"/>
</dbReference>